<comment type="caution">
    <text evidence="3">The sequence shown here is derived from an EMBL/GenBank/DDBJ whole genome shotgun (WGS) entry which is preliminary data.</text>
</comment>
<evidence type="ECO:0000313" key="4">
    <source>
        <dbReference type="Proteomes" id="UP001396334"/>
    </source>
</evidence>
<accession>A0ABR2QAQ3</accession>
<evidence type="ECO:0000256" key="2">
    <source>
        <dbReference type="SAM" id="Phobius"/>
    </source>
</evidence>
<name>A0ABR2QAQ3_9ROSI</name>
<gene>
    <name evidence="3" type="ORF">V6N11_012287</name>
</gene>
<evidence type="ECO:0000256" key="1">
    <source>
        <dbReference type="SAM" id="MobiDB-lite"/>
    </source>
</evidence>
<dbReference type="EMBL" id="JBBPBN010000042">
    <property type="protein sequence ID" value="KAK8997747.1"/>
    <property type="molecule type" value="Genomic_DNA"/>
</dbReference>
<dbReference type="Proteomes" id="UP001396334">
    <property type="component" value="Unassembled WGS sequence"/>
</dbReference>
<keyword evidence="2" id="KW-0812">Transmembrane</keyword>
<organism evidence="3 4">
    <name type="scientific">Hibiscus sabdariffa</name>
    <name type="common">roselle</name>
    <dbReference type="NCBI Taxonomy" id="183260"/>
    <lineage>
        <taxon>Eukaryota</taxon>
        <taxon>Viridiplantae</taxon>
        <taxon>Streptophyta</taxon>
        <taxon>Embryophyta</taxon>
        <taxon>Tracheophyta</taxon>
        <taxon>Spermatophyta</taxon>
        <taxon>Magnoliopsida</taxon>
        <taxon>eudicotyledons</taxon>
        <taxon>Gunneridae</taxon>
        <taxon>Pentapetalae</taxon>
        <taxon>rosids</taxon>
        <taxon>malvids</taxon>
        <taxon>Malvales</taxon>
        <taxon>Malvaceae</taxon>
        <taxon>Malvoideae</taxon>
        <taxon>Hibiscus</taxon>
    </lineage>
</organism>
<sequence length="157" mass="16561">MEEIISSHSTTLHLEQCINELYKRLPRNLLTKFIEESFKGNEGLCGPTPFPVCSFTGPHSVDSPTQTVPSNPGSVPQTPIIGPDDKAKSHKGLVPGAIVSIVVATSVVFLVVVSFIAAYYYGRNRGLESISTSGGGRGSSYGSEKKVHANGVGTAKG</sequence>
<protein>
    <submittedName>
        <fullName evidence="3">Uncharacterized protein</fullName>
    </submittedName>
</protein>
<keyword evidence="2" id="KW-0472">Membrane</keyword>
<keyword evidence="4" id="KW-1185">Reference proteome</keyword>
<keyword evidence="2" id="KW-1133">Transmembrane helix</keyword>
<feature type="transmembrane region" description="Helical" evidence="2">
    <location>
        <begin position="97"/>
        <end position="121"/>
    </location>
</feature>
<reference evidence="3 4" key="1">
    <citation type="journal article" date="2024" name="G3 (Bethesda)">
        <title>Genome assembly of Hibiscus sabdariffa L. provides insights into metabolisms of medicinal natural products.</title>
        <authorList>
            <person name="Kim T."/>
        </authorList>
    </citation>
    <scope>NUCLEOTIDE SEQUENCE [LARGE SCALE GENOMIC DNA]</scope>
    <source>
        <strain evidence="3">TK-2024</strain>
        <tissue evidence="3">Old leaves</tissue>
    </source>
</reference>
<proteinExistence type="predicted"/>
<feature type="region of interest" description="Disordered" evidence="1">
    <location>
        <begin position="131"/>
        <end position="157"/>
    </location>
</feature>
<evidence type="ECO:0000313" key="3">
    <source>
        <dbReference type="EMBL" id="KAK8997747.1"/>
    </source>
</evidence>